<dbReference type="PROSITE" id="PS51296">
    <property type="entry name" value="RIESKE"/>
    <property type="match status" value="1"/>
</dbReference>
<keyword evidence="8" id="KW-0560">Oxidoreductase</keyword>
<protein>
    <submittedName>
        <fullName evidence="8">3-phenylpropionate/trans-cinnamate dioxygenase ferredoxin subunit</fullName>
    </submittedName>
</protein>
<dbReference type="SUPFAM" id="SSF50022">
    <property type="entry name" value="ISP domain"/>
    <property type="match status" value="1"/>
</dbReference>
<dbReference type="InterPro" id="IPR017941">
    <property type="entry name" value="Rieske_2Fe-2S"/>
</dbReference>
<keyword evidence="9" id="KW-1185">Reference proteome</keyword>
<dbReference type="GO" id="GO:0051537">
    <property type="term" value="F:2 iron, 2 sulfur cluster binding"/>
    <property type="evidence" value="ECO:0007669"/>
    <property type="project" value="UniProtKB-KW"/>
</dbReference>
<evidence type="ECO:0000259" key="7">
    <source>
        <dbReference type="PROSITE" id="PS51296"/>
    </source>
</evidence>
<dbReference type="GO" id="GO:0046872">
    <property type="term" value="F:metal ion binding"/>
    <property type="evidence" value="ECO:0007669"/>
    <property type="project" value="UniProtKB-KW"/>
</dbReference>
<evidence type="ECO:0000256" key="5">
    <source>
        <dbReference type="ARBA" id="ARBA00034078"/>
    </source>
</evidence>
<comment type="similarity">
    <text evidence="6">Belongs to the bacterial ring-hydroxylating dioxygenase ferredoxin component family.</text>
</comment>
<organism evidence="8 9">
    <name type="scientific">Parafrankia irregularis</name>
    <dbReference type="NCBI Taxonomy" id="795642"/>
    <lineage>
        <taxon>Bacteria</taxon>
        <taxon>Bacillati</taxon>
        <taxon>Actinomycetota</taxon>
        <taxon>Actinomycetes</taxon>
        <taxon>Frankiales</taxon>
        <taxon>Frankiaceae</taxon>
        <taxon>Parafrankia</taxon>
    </lineage>
</organism>
<keyword evidence="8" id="KW-0223">Dioxygenase</keyword>
<dbReference type="GO" id="GO:0004497">
    <property type="term" value="F:monooxygenase activity"/>
    <property type="evidence" value="ECO:0007669"/>
    <property type="project" value="UniProtKB-ARBA"/>
</dbReference>
<dbReference type="PANTHER" id="PTHR21496:SF0">
    <property type="entry name" value="RIESKE DOMAIN-CONTAINING PROTEIN"/>
    <property type="match status" value="1"/>
</dbReference>
<proteinExistence type="inferred from homology"/>
<keyword evidence="2" id="KW-0479">Metal-binding</keyword>
<dbReference type="RefSeq" id="WP_091279425.1">
    <property type="nucleotide sequence ID" value="NZ_FAOZ01000013.1"/>
</dbReference>
<sequence length="107" mass="11568">MADFHDAVPVDWIGPGETATVIVDGFPVAVANVDGEYFAFQNLCPHQGSVLGGRPLDQGCFIICPQHASRYDVRTGACVRPSSSDGFNQDLMVFPTRVSDEVVQIQI</sequence>
<keyword evidence="4" id="KW-0411">Iron-sulfur</keyword>
<gene>
    <name evidence="8" type="ORF">Ga0074812_113143</name>
</gene>
<dbReference type="Pfam" id="PF00355">
    <property type="entry name" value="Rieske"/>
    <property type="match status" value="1"/>
</dbReference>
<evidence type="ECO:0000256" key="2">
    <source>
        <dbReference type="ARBA" id="ARBA00022723"/>
    </source>
</evidence>
<dbReference type="Gene3D" id="2.102.10.10">
    <property type="entry name" value="Rieske [2Fe-2S] iron-sulphur domain"/>
    <property type="match status" value="1"/>
</dbReference>
<reference evidence="9" key="1">
    <citation type="submission" date="2015-11" db="EMBL/GenBank/DDBJ databases">
        <authorList>
            <person name="Varghese N."/>
        </authorList>
    </citation>
    <scope>NUCLEOTIDE SEQUENCE [LARGE SCALE GENOMIC DNA]</scope>
    <source>
        <strain evidence="9">DSM 45899</strain>
    </source>
</reference>
<comment type="cofactor">
    <cofactor evidence="5">
        <name>[2Fe-2S] cluster</name>
        <dbReference type="ChEBI" id="CHEBI:190135"/>
    </cofactor>
</comment>
<accession>A0A0S4QQ76</accession>
<dbReference type="PANTHER" id="PTHR21496">
    <property type="entry name" value="FERREDOXIN-RELATED"/>
    <property type="match status" value="1"/>
</dbReference>
<name>A0A0S4QQ76_9ACTN</name>
<dbReference type="InterPro" id="IPR036922">
    <property type="entry name" value="Rieske_2Fe-2S_sf"/>
</dbReference>
<evidence type="ECO:0000313" key="9">
    <source>
        <dbReference type="Proteomes" id="UP000198802"/>
    </source>
</evidence>
<evidence type="ECO:0000313" key="8">
    <source>
        <dbReference type="EMBL" id="CUU57645.1"/>
    </source>
</evidence>
<dbReference type="EMBL" id="FAOZ01000013">
    <property type="protein sequence ID" value="CUU57645.1"/>
    <property type="molecule type" value="Genomic_DNA"/>
</dbReference>
<dbReference type="AlphaFoldDB" id="A0A0S4QQ76"/>
<dbReference type="GO" id="GO:0051213">
    <property type="term" value="F:dioxygenase activity"/>
    <property type="evidence" value="ECO:0007669"/>
    <property type="project" value="UniProtKB-KW"/>
</dbReference>
<keyword evidence="1" id="KW-0001">2Fe-2S</keyword>
<keyword evidence="3" id="KW-0408">Iron</keyword>
<evidence type="ECO:0000256" key="6">
    <source>
        <dbReference type="ARBA" id="ARBA00038001"/>
    </source>
</evidence>
<evidence type="ECO:0000256" key="1">
    <source>
        <dbReference type="ARBA" id="ARBA00022714"/>
    </source>
</evidence>
<evidence type="ECO:0000256" key="4">
    <source>
        <dbReference type="ARBA" id="ARBA00023014"/>
    </source>
</evidence>
<evidence type="ECO:0000256" key="3">
    <source>
        <dbReference type="ARBA" id="ARBA00023004"/>
    </source>
</evidence>
<dbReference type="GO" id="GO:0016705">
    <property type="term" value="F:oxidoreductase activity, acting on paired donors, with incorporation or reduction of molecular oxygen"/>
    <property type="evidence" value="ECO:0007669"/>
    <property type="project" value="UniProtKB-ARBA"/>
</dbReference>
<feature type="domain" description="Rieske" evidence="7">
    <location>
        <begin position="5"/>
        <end position="105"/>
    </location>
</feature>
<dbReference type="Proteomes" id="UP000198802">
    <property type="component" value="Unassembled WGS sequence"/>
</dbReference>